<evidence type="ECO:0000313" key="3">
    <source>
        <dbReference type="Proteomes" id="UP000199113"/>
    </source>
</evidence>
<dbReference type="EMBL" id="PJBV01000022">
    <property type="protein sequence ID" value="PKH39607.1"/>
    <property type="molecule type" value="Genomic_DNA"/>
</dbReference>
<evidence type="ECO:0000313" key="1">
    <source>
        <dbReference type="EMBL" id="PKH39607.1"/>
    </source>
</evidence>
<organism evidence="2 3">
    <name type="scientific">Nocardioides alpinus</name>
    <dbReference type="NCBI Taxonomy" id="748909"/>
    <lineage>
        <taxon>Bacteria</taxon>
        <taxon>Bacillati</taxon>
        <taxon>Actinomycetota</taxon>
        <taxon>Actinomycetes</taxon>
        <taxon>Propionibacteriales</taxon>
        <taxon>Nocardioidaceae</taxon>
        <taxon>Nocardioides</taxon>
    </lineage>
</organism>
<dbReference type="Proteomes" id="UP000233565">
    <property type="component" value="Unassembled WGS sequence"/>
</dbReference>
<evidence type="ECO:0000313" key="2">
    <source>
        <dbReference type="EMBL" id="SFB45041.1"/>
    </source>
</evidence>
<gene>
    <name evidence="1" type="ORF">CXG46_13905</name>
    <name evidence="2" type="ORF">SAMN05192575_11390</name>
</gene>
<evidence type="ECO:0008006" key="5">
    <source>
        <dbReference type="Google" id="ProtNLM"/>
    </source>
</evidence>
<accession>A0A1I1B467</accession>
<dbReference type="AlphaFoldDB" id="A0A1I1B467"/>
<sequence>MGDPLWEALATAQAGLLSHRQLRGLGVSRGEIRNHVRVGRWAVRSSEVVSTTTGPLSREQMLWLGVLHGGPSAMVGGLSAAEVHGLKRWEREEITILVSNPMSFDPVEGFRFFRTRRPFKRLIAPGELPACRLEPAVLLFAAHEPHLRTALGAVTATVQQRLTTAEKLTDWLDQLTPLRRSRHVRELLGDVSGGAHSMAEVDLRKACREYGVQPPRSQRPRNDSRGRRRYTDAEWLLDDGRTLVLEVDGSFHDDVAQATLDRRRNRQLTTATRVVVQCSAWEIRHEPWEVMQDLIALGVPTVEG</sequence>
<dbReference type="STRING" id="748909.SAMN05192575_11390"/>
<evidence type="ECO:0000313" key="4">
    <source>
        <dbReference type="Proteomes" id="UP000233565"/>
    </source>
</evidence>
<dbReference type="EMBL" id="FOKC01000013">
    <property type="protein sequence ID" value="SFB45041.1"/>
    <property type="molecule type" value="Genomic_DNA"/>
</dbReference>
<reference evidence="2" key="1">
    <citation type="submission" date="2016-10" db="EMBL/GenBank/DDBJ databases">
        <authorList>
            <person name="de Groot N.N."/>
        </authorList>
    </citation>
    <scope>NUCLEOTIDE SEQUENCE [LARGE SCALE GENOMIC DNA]</scope>
    <source>
        <strain evidence="2">CGMCC 1.10697</strain>
    </source>
</reference>
<protein>
    <recommendedName>
        <fullName evidence="5">DUF559 domain-containing protein</fullName>
    </recommendedName>
</protein>
<proteinExistence type="predicted"/>
<dbReference type="Proteomes" id="UP000199113">
    <property type="component" value="Unassembled WGS sequence"/>
</dbReference>
<reference evidence="1 4" key="2">
    <citation type="submission" date="2017-12" db="EMBL/GenBank/DDBJ databases">
        <title>Pharmacopeia of the Arctic Ocean.</title>
        <authorList>
            <person name="Collins E."/>
            <person name="Ducluzeau A.-L."/>
        </authorList>
    </citation>
    <scope>NUCLEOTIDE SEQUENCE [LARGE SCALE GENOMIC DNA]</scope>
    <source>
        <strain evidence="1 4">DSM 23325</strain>
    </source>
</reference>
<name>A0A1I1B467_9ACTN</name>
<keyword evidence="4" id="KW-1185">Reference proteome</keyword>
<dbReference type="RefSeq" id="WP_091201405.1">
    <property type="nucleotide sequence ID" value="NZ_FOKC01000013.1"/>
</dbReference>
<dbReference type="OrthoDB" id="3209715at2"/>